<dbReference type="OrthoDB" id="444432at2759"/>
<dbReference type="GO" id="GO:0005737">
    <property type="term" value="C:cytoplasm"/>
    <property type="evidence" value="ECO:0007669"/>
    <property type="project" value="TreeGrafter"/>
</dbReference>
<evidence type="ECO:0000259" key="2">
    <source>
        <dbReference type="PROSITE" id="PS51278"/>
    </source>
</evidence>
<dbReference type="InterPro" id="IPR052373">
    <property type="entry name" value="Gamma-glu_amide_hydrolase"/>
</dbReference>
<dbReference type="GO" id="GO:0008242">
    <property type="term" value="F:omega peptidase activity"/>
    <property type="evidence" value="ECO:0007669"/>
    <property type="project" value="TreeGrafter"/>
</dbReference>
<dbReference type="CDD" id="cd01908">
    <property type="entry name" value="YafJ"/>
    <property type="match status" value="1"/>
</dbReference>
<evidence type="ECO:0000256" key="1">
    <source>
        <dbReference type="SAM" id="MobiDB-lite"/>
    </source>
</evidence>
<feature type="compositionally biased region" description="Basic and acidic residues" evidence="1">
    <location>
        <begin position="304"/>
        <end position="315"/>
    </location>
</feature>
<dbReference type="PROSITE" id="PS51278">
    <property type="entry name" value="GATASE_TYPE_2"/>
    <property type="match status" value="1"/>
</dbReference>
<dbReference type="GO" id="GO:0061672">
    <property type="term" value="C:glutathione hydrolase complex"/>
    <property type="evidence" value="ECO:0007669"/>
    <property type="project" value="TreeGrafter"/>
</dbReference>
<dbReference type="STRING" id="576137.A0A1L7X069"/>
<accession>A0A1L7X069</accession>
<dbReference type="SUPFAM" id="SSF56235">
    <property type="entry name" value="N-terminal nucleophile aminohydrolases (Ntn hydrolases)"/>
    <property type="match status" value="1"/>
</dbReference>
<feature type="region of interest" description="Disordered" evidence="1">
    <location>
        <begin position="286"/>
        <end position="321"/>
    </location>
</feature>
<dbReference type="Proteomes" id="UP000184330">
    <property type="component" value="Unassembled WGS sequence"/>
</dbReference>
<name>A0A1L7X069_9HELO</name>
<dbReference type="AlphaFoldDB" id="A0A1L7X069"/>
<dbReference type="PANTHER" id="PTHR43187:SF1">
    <property type="entry name" value="GLUTAMINE AMIDOTRANSFERASE DUG3-RELATED"/>
    <property type="match status" value="1"/>
</dbReference>
<evidence type="ECO:0000313" key="4">
    <source>
        <dbReference type="Proteomes" id="UP000184330"/>
    </source>
</evidence>
<dbReference type="InterPro" id="IPR029055">
    <property type="entry name" value="Ntn_hydrolases_N"/>
</dbReference>
<dbReference type="GO" id="GO:0006751">
    <property type="term" value="P:glutathione catabolic process"/>
    <property type="evidence" value="ECO:0007669"/>
    <property type="project" value="TreeGrafter"/>
</dbReference>
<sequence>MCRWFAYVSATEPALLEDVLVTPPHSLSKQVHEHYLPKLLSHNPKVHAEPTTEAEITERNRLFNVDGFGMAWYTNAHSIFSHGLGNITLYPAVYKCIQPPLHDSNFRSICANTYSNVLLAHIRAATSTPITPTNNHPFTFGIHTIMHNGYISSFAKIKRQMCGEMTQEAYEHIQGGTDTEHFAALLMSYLCPEEPDLKQEQPTGEDERVPKAWGLYHEPSEIQSALEKTIATIVKIQHKVLGQAAGPNDLNICVTDGRSLVACRFRNHATEQPPSLYVSTTAGATLNRQFPDHPAGPNGPNGPNKHEGKQGEGHNPHARNATADHGKHAIIASEPSTYNDKEWTLVEKNRVVLVDSVGDVQIEEMKAWGK</sequence>
<dbReference type="PANTHER" id="PTHR43187">
    <property type="entry name" value="GLUTAMINE AMIDOTRANSFERASE DUG3-RELATED"/>
    <property type="match status" value="1"/>
</dbReference>
<protein>
    <recommendedName>
        <fullName evidence="2">Glutamine amidotransferase type-2 domain-containing protein</fullName>
    </recommendedName>
</protein>
<organism evidence="3 4">
    <name type="scientific">Phialocephala subalpina</name>
    <dbReference type="NCBI Taxonomy" id="576137"/>
    <lineage>
        <taxon>Eukaryota</taxon>
        <taxon>Fungi</taxon>
        <taxon>Dikarya</taxon>
        <taxon>Ascomycota</taxon>
        <taxon>Pezizomycotina</taxon>
        <taxon>Leotiomycetes</taxon>
        <taxon>Helotiales</taxon>
        <taxon>Mollisiaceae</taxon>
        <taxon>Phialocephala</taxon>
        <taxon>Phialocephala fortinii species complex</taxon>
    </lineage>
</organism>
<dbReference type="Gene3D" id="3.60.20.10">
    <property type="entry name" value="Glutamine Phosphoribosylpyrophosphate, subunit 1, domain 1"/>
    <property type="match status" value="1"/>
</dbReference>
<proteinExistence type="predicted"/>
<gene>
    <name evidence="3" type="ORF">PAC_08306</name>
</gene>
<evidence type="ECO:0000313" key="3">
    <source>
        <dbReference type="EMBL" id="CZR58414.1"/>
    </source>
</evidence>
<dbReference type="InterPro" id="IPR017932">
    <property type="entry name" value="GATase_2_dom"/>
</dbReference>
<feature type="domain" description="Glutamine amidotransferase type-2" evidence="2">
    <location>
        <begin position="2"/>
        <end position="370"/>
    </location>
</feature>
<keyword evidence="4" id="KW-1185">Reference proteome</keyword>
<reference evidence="3 4" key="1">
    <citation type="submission" date="2016-03" db="EMBL/GenBank/DDBJ databases">
        <authorList>
            <person name="Ploux O."/>
        </authorList>
    </citation>
    <scope>NUCLEOTIDE SEQUENCE [LARGE SCALE GENOMIC DNA]</scope>
    <source>
        <strain evidence="3 4">UAMH 11012</strain>
    </source>
</reference>
<dbReference type="EMBL" id="FJOG01000012">
    <property type="protein sequence ID" value="CZR58414.1"/>
    <property type="molecule type" value="Genomic_DNA"/>
</dbReference>